<dbReference type="SUPFAM" id="SSF57667">
    <property type="entry name" value="beta-beta-alpha zinc fingers"/>
    <property type="match status" value="1"/>
</dbReference>
<keyword evidence="5" id="KW-0862">Zinc</keyword>
<name>A0ABR2WL52_9FUNG</name>
<evidence type="ECO:0000256" key="3">
    <source>
        <dbReference type="ARBA" id="ARBA00022737"/>
    </source>
</evidence>
<evidence type="ECO:0000313" key="11">
    <source>
        <dbReference type="EMBL" id="KAK9762194.1"/>
    </source>
</evidence>
<reference evidence="11 12" key="1">
    <citation type="submission" date="2023-04" db="EMBL/GenBank/DDBJ databases">
        <title>Genome of Basidiobolus ranarum AG-B5.</title>
        <authorList>
            <person name="Stajich J.E."/>
            <person name="Carter-House D."/>
            <person name="Gryganskyi A."/>
        </authorList>
    </citation>
    <scope>NUCLEOTIDE SEQUENCE [LARGE SCALE GENOMIC DNA]</scope>
    <source>
        <strain evidence="11 12">AG-B5</strain>
    </source>
</reference>
<keyword evidence="8" id="KW-0539">Nucleus</keyword>
<dbReference type="Pfam" id="PF00096">
    <property type="entry name" value="zf-C2H2"/>
    <property type="match status" value="2"/>
</dbReference>
<dbReference type="PANTHER" id="PTHR24394:SF48">
    <property type="entry name" value="ZINC FINGER PROTEIN 771"/>
    <property type="match status" value="1"/>
</dbReference>
<organism evidence="11 12">
    <name type="scientific">Basidiobolus ranarum</name>
    <dbReference type="NCBI Taxonomy" id="34480"/>
    <lineage>
        <taxon>Eukaryota</taxon>
        <taxon>Fungi</taxon>
        <taxon>Fungi incertae sedis</taxon>
        <taxon>Zoopagomycota</taxon>
        <taxon>Entomophthoromycotina</taxon>
        <taxon>Basidiobolomycetes</taxon>
        <taxon>Basidiobolales</taxon>
        <taxon>Basidiobolaceae</taxon>
        <taxon>Basidiobolus</taxon>
    </lineage>
</organism>
<evidence type="ECO:0000256" key="9">
    <source>
        <dbReference type="PROSITE-ProRule" id="PRU00042"/>
    </source>
</evidence>
<keyword evidence="2" id="KW-0479">Metal-binding</keyword>
<dbReference type="Proteomes" id="UP001479436">
    <property type="component" value="Unassembled WGS sequence"/>
</dbReference>
<evidence type="ECO:0000256" key="7">
    <source>
        <dbReference type="ARBA" id="ARBA00023163"/>
    </source>
</evidence>
<keyword evidence="12" id="KW-1185">Reference proteome</keyword>
<evidence type="ECO:0000256" key="5">
    <source>
        <dbReference type="ARBA" id="ARBA00022833"/>
    </source>
</evidence>
<dbReference type="SMART" id="SM00355">
    <property type="entry name" value="ZnF_C2H2"/>
    <property type="match status" value="2"/>
</dbReference>
<evidence type="ECO:0000256" key="1">
    <source>
        <dbReference type="ARBA" id="ARBA00004123"/>
    </source>
</evidence>
<evidence type="ECO:0000259" key="10">
    <source>
        <dbReference type="PROSITE" id="PS50157"/>
    </source>
</evidence>
<keyword evidence="4 9" id="KW-0863">Zinc-finger</keyword>
<feature type="domain" description="C2H2-type" evidence="10">
    <location>
        <begin position="18"/>
        <end position="45"/>
    </location>
</feature>
<comment type="caution">
    <text evidence="11">The sequence shown here is derived from an EMBL/GenBank/DDBJ whole genome shotgun (WGS) entry which is preliminary data.</text>
</comment>
<protein>
    <recommendedName>
        <fullName evidence="10">C2H2-type domain-containing protein</fullName>
    </recommendedName>
</protein>
<dbReference type="InterPro" id="IPR036236">
    <property type="entry name" value="Znf_C2H2_sf"/>
</dbReference>
<evidence type="ECO:0000256" key="4">
    <source>
        <dbReference type="ARBA" id="ARBA00022771"/>
    </source>
</evidence>
<keyword evidence="3" id="KW-0677">Repeat</keyword>
<evidence type="ECO:0000256" key="6">
    <source>
        <dbReference type="ARBA" id="ARBA00023015"/>
    </source>
</evidence>
<keyword evidence="7" id="KW-0804">Transcription</keyword>
<dbReference type="Gene3D" id="3.30.160.60">
    <property type="entry name" value="Classic Zinc Finger"/>
    <property type="match status" value="2"/>
</dbReference>
<keyword evidence="6" id="KW-0805">Transcription regulation</keyword>
<evidence type="ECO:0000313" key="12">
    <source>
        <dbReference type="Proteomes" id="UP001479436"/>
    </source>
</evidence>
<dbReference type="EMBL" id="JASJQH010001055">
    <property type="protein sequence ID" value="KAK9762194.1"/>
    <property type="molecule type" value="Genomic_DNA"/>
</dbReference>
<evidence type="ECO:0000256" key="2">
    <source>
        <dbReference type="ARBA" id="ARBA00022723"/>
    </source>
</evidence>
<accession>A0ABR2WL52</accession>
<dbReference type="PROSITE" id="PS00028">
    <property type="entry name" value="ZINC_FINGER_C2H2_1"/>
    <property type="match status" value="2"/>
</dbReference>
<comment type="subcellular location">
    <subcellularLocation>
        <location evidence="1">Nucleus</location>
    </subcellularLocation>
</comment>
<dbReference type="PROSITE" id="PS50157">
    <property type="entry name" value="ZINC_FINGER_C2H2_2"/>
    <property type="match status" value="2"/>
</dbReference>
<dbReference type="PANTHER" id="PTHR24394">
    <property type="entry name" value="ZINC FINGER PROTEIN"/>
    <property type="match status" value="1"/>
</dbReference>
<sequence>MKTTSPSHNHYQRKAANIACKICCKSFNRKDNYTRHYRAHTGDFLHVCLYSDCHKGFTRSDQLTRHITSKHRIGTPDSDCNSIVSDDSIATISDHSSDIDRFDREIKQNNLMSIHNLIHVTIFNPAAAQPPSRMELTFLMNSE</sequence>
<proteinExistence type="predicted"/>
<evidence type="ECO:0000256" key="8">
    <source>
        <dbReference type="ARBA" id="ARBA00023242"/>
    </source>
</evidence>
<feature type="domain" description="C2H2-type" evidence="10">
    <location>
        <begin position="46"/>
        <end position="76"/>
    </location>
</feature>
<dbReference type="InterPro" id="IPR013087">
    <property type="entry name" value="Znf_C2H2_type"/>
</dbReference>
<gene>
    <name evidence="11" type="ORF">K7432_012310</name>
</gene>